<organism evidence="1 2">
    <name type="scientific">Rubripirellula lacrimiformis</name>
    <dbReference type="NCBI Taxonomy" id="1930273"/>
    <lineage>
        <taxon>Bacteria</taxon>
        <taxon>Pseudomonadati</taxon>
        <taxon>Planctomycetota</taxon>
        <taxon>Planctomycetia</taxon>
        <taxon>Pirellulales</taxon>
        <taxon>Pirellulaceae</taxon>
        <taxon>Rubripirellula</taxon>
    </lineage>
</organism>
<dbReference type="KEGG" id="rlc:K227x_43750"/>
<gene>
    <name evidence="1" type="ORF">K227x_43750</name>
</gene>
<dbReference type="AlphaFoldDB" id="A0A517NFW1"/>
<evidence type="ECO:0000313" key="1">
    <source>
        <dbReference type="EMBL" id="QDT05968.1"/>
    </source>
</evidence>
<protein>
    <submittedName>
        <fullName evidence="1">Uncharacterized protein</fullName>
    </submittedName>
</protein>
<accession>A0A517NFW1</accession>
<evidence type="ECO:0000313" key="2">
    <source>
        <dbReference type="Proteomes" id="UP000318538"/>
    </source>
</evidence>
<reference evidence="1 2" key="1">
    <citation type="submission" date="2019-02" db="EMBL/GenBank/DDBJ databases">
        <title>Deep-cultivation of Planctomycetes and their phenomic and genomic characterization uncovers novel biology.</title>
        <authorList>
            <person name="Wiegand S."/>
            <person name="Jogler M."/>
            <person name="Boedeker C."/>
            <person name="Pinto D."/>
            <person name="Vollmers J."/>
            <person name="Rivas-Marin E."/>
            <person name="Kohn T."/>
            <person name="Peeters S.H."/>
            <person name="Heuer A."/>
            <person name="Rast P."/>
            <person name="Oberbeckmann S."/>
            <person name="Bunk B."/>
            <person name="Jeske O."/>
            <person name="Meyerdierks A."/>
            <person name="Storesund J.E."/>
            <person name="Kallscheuer N."/>
            <person name="Luecker S."/>
            <person name="Lage O.M."/>
            <person name="Pohl T."/>
            <person name="Merkel B.J."/>
            <person name="Hornburger P."/>
            <person name="Mueller R.-W."/>
            <person name="Bruemmer F."/>
            <person name="Labrenz M."/>
            <person name="Spormann A.M."/>
            <person name="Op den Camp H."/>
            <person name="Overmann J."/>
            <person name="Amann R."/>
            <person name="Jetten M.S.M."/>
            <person name="Mascher T."/>
            <person name="Medema M.H."/>
            <person name="Devos D.P."/>
            <person name="Kaster A.-K."/>
            <person name="Ovreas L."/>
            <person name="Rohde M."/>
            <person name="Galperin M.Y."/>
            <person name="Jogler C."/>
        </authorList>
    </citation>
    <scope>NUCLEOTIDE SEQUENCE [LARGE SCALE GENOMIC DNA]</scope>
    <source>
        <strain evidence="1 2">K22_7</strain>
    </source>
</reference>
<proteinExistence type="predicted"/>
<keyword evidence="2" id="KW-1185">Reference proteome</keyword>
<sequence length="84" mass="9108">MPYRLTACPSGRASGYVNARGVAHAVKRFSARIACAVHELPSRLAARLVTWTHGAMPTRLNDFAHGSDARCMSSPVVWLRALST</sequence>
<name>A0A517NFW1_9BACT</name>
<dbReference type="EMBL" id="CP036525">
    <property type="protein sequence ID" value="QDT05968.1"/>
    <property type="molecule type" value="Genomic_DNA"/>
</dbReference>
<dbReference type="Proteomes" id="UP000318538">
    <property type="component" value="Chromosome"/>
</dbReference>